<proteinExistence type="predicted"/>
<reference evidence="1 2" key="1">
    <citation type="submission" date="2018-08" db="EMBL/GenBank/DDBJ databases">
        <title>Genomic Encyclopedia of Archaeal and Bacterial Type Strains, Phase II (KMG-II): from individual species to whole genera.</title>
        <authorList>
            <person name="Goeker M."/>
        </authorList>
    </citation>
    <scope>NUCLEOTIDE SEQUENCE [LARGE SCALE GENOMIC DNA]</scope>
    <source>
        <strain evidence="1 2">DSM 100880</strain>
    </source>
</reference>
<accession>A0A3E0EMR5</accession>
<dbReference type="EMBL" id="QUNI01000006">
    <property type="protein sequence ID" value="REG98619.1"/>
    <property type="molecule type" value="Genomic_DNA"/>
</dbReference>
<name>A0A3E0EMR5_9FLAO</name>
<dbReference type="PROSITE" id="PS51257">
    <property type="entry name" value="PROKAR_LIPOPROTEIN"/>
    <property type="match status" value="1"/>
</dbReference>
<keyword evidence="2" id="KW-1185">Reference proteome</keyword>
<dbReference type="AlphaFoldDB" id="A0A3E0EMR5"/>
<gene>
    <name evidence="1" type="ORF">C8P67_106228</name>
</gene>
<sequence>MEFLKKSNVFKSIILILIFATISCSEEDKLETHNYGSIKGNVQLYDLNQNKVSNYDNLKIELIDSKNNTKLLSVDSNGNYQTDECEIGEITLTFTKPGFSGIKSIKRTCTKELLTIENIRLVEDVPFPYNIKSIEIKDGWYTYTGNIDPDITGDYMVTEFFFLGKDANVSCSNFNYYFVTGVDTAVSYINKTIKSSQTFTTEKLLENGFKYGDTVYITCYIISPMNQGALWDNINNKRLTIESFNFKNPSNTYSTILTN</sequence>
<evidence type="ECO:0008006" key="3">
    <source>
        <dbReference type="Google" id="ProtNLM"/>
    </source>
</evidence>
<comment type="caution">
    <text evidence="1">The sequence shown here is derived from an EMBL/GenBank/DDBJ whole genome shotgun (WGS) entry which is preliminary data.</text>
</comment>
<organism evidence="1 2">
    <name type="scientific">Flavobacterium aquicola</name>
    <dbReference type="NCBI Taxonomy" id="1682742"/>
    <lineage>
        <taxon>Bacteria</taxon>
        <taxon>Pseudomonadati</taxon>
        <taxon>Bacteroidota</taxon>
        <taxon>Flavobacteriia</taxon>
        <taxon>Flavobacteriales</taxon>
        <taxon>Flavobacteriaceae</taxon>
        <taxon>Flavobacterium</taxon>
    </lineage>
</organism>
<dbReference type="Proteomes" id="UP000257136">
    <property type="component" value="Unassembled WGS sequence"/>
</dbReference>
<protein>
    <recommendedName>
        <fullName evidence="3">Carboxypeptidase family protein</fullName>
    </recommendedName>
</protein>
<evidence type="ECO:0000313" key="2">
    <source>
        <dbReference type="Proteomes" id="UP000257136"/>
    </source>
</evidence>
<evidence type="ECO:0000313" key="1">
    <source>
        <dbReference type="EMBL" id="REG98619.1"/>
    </source>
</evidence>
<dbReference type="RefSeq" id="WP_115813503.1">
    <property type="nucleotide sequence ID" value="NZ_QUNI01000006.1"/>
</dbReference>